<dbReference type="EMBL" id="AMQN01005074">
    <property type="status" value="NOT_ANNOTATED_CDS"/>
    <property type="molecule type" value="Genomic_DNA"/>
</dbReference>
<feature type="transmembrane region" description="Helical" evidence="1">
    <location>
        <begin position="259"/>
        <end position="283"/>
    </location>
</feature>
<dbReference type="HOGENOM" id="CLU_977420_0_0_1"/>
<keyword evidence="1" id="KW-1133">Transmembrane helix</keyword>
<keyword evidence="4" id="KW-1185">Reference proteome</keyword>
<evidence type="ECO:0000313" key="2">
    <source>
        <dbReference type="EMBL" id="ELU13617.1"/>
    </source>
</evidence>
<organism evidence="2">
    <name type="scientific">Capitella teleta</name>
    <name type="common">Polychaete worm</name>
    <dbReference type="NCBI Taxonomy" id="283909"/>
    <lineage>
        <taxon>Eukaryota</taxon>
        <taxon>Metazoa</taxon>
        <taxon>Spiralia</taxon>
        <taxon>Lophotrochozoa</taxon>
        <taxon>Annelida</taxon>
        <taxon>Polychaeta</taxon>
        <taxon>Sedentaria</taxon>
        <taxon>Scolecida</taxon>
        <taxon>Capitellidae</taxon>
        <taxon>Capitella</taxon>
    </lineage>
</organism>
<reference evidence="2 4" key="2">
    <citation type="journal article" date="2013" name="Nature">
        <title>Insights into bilaterian evolution from three spiralian genomes.</title>
        <authorList>
            <person name="Simakov O."/>
            <person name="Marletaz F."/>
            <person name="Cho S.J."/>
            <person name="Edsinger-Gonzales E."/>
            <person name="Havlak P."/>
            <person name="Hellsten U."/>
            <person name="Kuo D.H."/>
            <person name="Larsson T."/>
            <person name="Lv J."/>
            <person name="Arendt D."/>
            <person name="Savage R."/>
            <person name="Osoegawa K."/>
            <person name="de Jong P."/>
            <person name="Grimwood J."/>
            <person name="Chapman J.A."/>
            <person name="Shapiro H."/>
            <person name="Aerts A."/>
            <person name="Otillar R.P."/>
            <person name="Terry A.Y."/>
            <person name="Boore J.L."/>
            <person name="Grigoriev I.V."/>
            <person name="Lindberg D.R."/>
            <person name="Seaver E.C."/>
            <person name="Weisblat D.A."/>
            <person name="Putnam N.H."/>
            <person name="Rokhsar D.S."/>
        </authorList>
    </citation>
    <scope>NUCLEOTIDE SEQUENCE</scope>
    <source>
        <strain evidence="2 4">I ESC-2004</strain>
    </source>
</reference>
<sequence>MDQKNLFVATFIGCCCLIRTGYSSECEIPARFHGNFFTTDVKYFDQIQVNGTHITSTLKEESDDKGSRPFQTEWSFECQDSNTVTDVDDAGFDRILATIKVRDALETTCIQLMNLTPESNIMQFSNVEPSKSKCPGPFHMKQGFSYRGEMDKTVECYSDTNVFHPIGNGTGLVLQWGVCNETDLTIGPQDANATVDCIGVWPDASGGAMWGISASDEEATLSHKFQCFWHENGRLQLSLKTEDCSKKFAERHAFASFRIAYAGTVALQTTLLPIILGAIHVLLTN</sequence>
<evidence type="ECO:0000313" key="3">
    <source>
        <dbReference type="EnsemblMetazoa" id="CapteP224792"/>
    </source>
</evidence>
<evidence type="ECO:0000313" key="4">
    <source>
        <dbReference type="Proteomes" id="UP000014760"/>
    </source>
</evidence>
<reference evidence="4" key="1">
    <citation type="submission" date="2012-12" db="EMBL/GenBank/DDBJ databases">
        <authorList>
            <person name="Hellsten U."/>
            <person name="Grimwood J."/>
            <person name="Chapman J.A."/>
            <person name="Shapiro H."/>
            <person name="Aerts A."/>
            <person name="Otillar R.P."/>
            <person name="Terry A.Y."/>
            <person name="Boore J.L."/>
            <person name="Simakov O."/>
            <person name="Marletaz F."/>
            <person name="Cho S.-J."/>
            <person name="Edsinger-Gonzales E."/>
            <person name="Havlak P."/>
            <person name="Kuo D.-H."/>
            <person name="Larsson T."/>
            <person name="Lv J."/>
            <person name="Arendt D."/>
            <person name="Savage R."/>
            <person name="Osoegawa K."/>
            <person name="de Jong P."/>
            <person name="Lindberg D.R."/>
            <person name="Seaver E.C."/>
            <person name="Weisblat D.A."/>
            <person name="Putnam N.H."/>
            <person name="Grigoriev I.V."/>
            <person name="Rokhsar D.S."/>
        </authorList>
    </citation>
    <scope>NUCLEOTIDE SEQUENCE</scope>
    <source>
        <strain evidence="4">I ESC-2004</strain>
    </source>
</reference>
<keyword evidence="1" id="KW-0812">Transmembrane</keyword>
<dbReference type="AlphaFoldDB" id="R7V576"/>
<protein>
    <submittedName>
        <fullName evidence="2 3">Uncharacterized protein</fullName>
    </submittedName>
</protein>
<keyword evidence="1" id="KW-0472">Membrane</keyword>
<dbReference type="EnsemblMetazoa" id="CapteT224792">
    <property type="protein sequence ID" value="CapteP224792"/>
    <property type="gene ID" value="CapteG224792"/>
</dbReference>
<dbReference type="Proteomes" id="UP000014760">
    <property type="component" value="Unassembled WGS sequence"/>
</dbReference>
<accession>R7V576</accession>
<name>R7V576_CAPTE</name>
<evidence type="ECO:0000256" key="1">
    <source>
        <dbReference type="SAM" id="Phobius"/>
    </source>
</evidence>
<proteinExistence type="predicted"/>
<gene>
    <name evidence="2" type="ORF">CAPTEDRAFT_224792</name>
</gene>
<reference evidence="3" key="3">
    <citation type="submission" date="2015-06" db="UniProtKB">
        <authorList>
            <consortium name="EnsemblMetazoa"/>
        </authorList>
    </citation>
    <scope>IDENTIFICATION</scope>
</reference>
<dbReference type="EMBL" id="KB295063">
    <property type="protein sequence ID" value="ELU13617.1"/>
    <property type="molecule type" value="Genomic_DNA"/>
</dbReference>